<name>A0A8A4TI02_SULCO</name>
<evidence type="ECO:0000313" key="2">
    <source>
        <dbReference type="Proteomes" id="UP000663929"/>
    </source>
</evidence>
<keyword evidence="2" id="KW-1185">Reference proteome</keyword>
<dbReference type="SUPFAM" id="SSF46785">
    <property type="entry name" value="Winged helix' DNA-binding domain"/>
    <property type="match status" value="1"/>
</dbReference>
<dbReference type="InterPro" id="IPR036390">
    <property type="entry name" value="WH_DNA-bd_sf"/>
</dbReference>
<organism evidence="1 2">
    <name type="scientific">Sulfidibacter corallicola</name>
    <dbReference type="NCBI Taxonomy" id="2818388"/>
    <lineage>
        <taxon>Bacteria</taxon>
        <taxon>Pseudomonadati</taxon>
        <taxon>Acidobacteriota</taxon>
        <taxon>Holophagae</taxon>
        <taxon>Acanthopleuribacterales</taxon>
        <taxon>Acanthopleuribacteraceae</taxon>
        <taxon>Sulfidibacter</taxon>
    </lineage>
</organism>
<dbReference type="InterPro" id="IPR036388">
    <property type="entry name" value="WH-like_DNA-bd_sf"/>
</dbReference>
<accession>A0A8A4TI02</accession>
<dbReference type="RefSeq" id="WP_237378832.1">
    <property type="nucleotide sequence ID" value="NZ_CP071793.1"/>
</dbReference>
<gene>
    <name evidence="1" type="ORF">J3U87_26695</name>
</gene>
<dbReference type="Gene3D" id="1.10.10.10">
    <property type="entry name" value="Winged helix-like DNA-binding domain superfamily/Winged helix DNA-binding domain"/>
    <property type="match status" value="1"/>
</dbReference>
<dbReference type="AlphaFoldDB" id="A0A8A4TI02"/>
<dbReference type="Proteomes" id="UP000663929">
    <property type="component" value="Chromosome"/>
</dbReference>
<sequence length="193" mass="21294">MDALRVIRDRRQAATLLQGDRPKLLAQLRLPASATLLAKRLELPRQKINYHLRALDQAGLLNLVEERRARNCLERVFQATARTYVISPEILADLGTTPEEVRDRFSSAHLLAMAGRTIRELGALREAAAEAGKPIATLGLETQIRFASAADRAGFAEDLQQALATLIARYHDEAAPNGRTYACQVGLYPSIPD</sequence>
<reference evidence="1" key="1">
    <citation type="submission" date="2021-03" db="EMBL/GenBank/DDBJ databases">
        <title>Acanthopleuribacteraceae sp. M133.</title>
        <authorList>
            <person name="Wang G."/>
        </authorList>
    </citation>
    <scope>NUCLEOTIDE SEQUENCE</scope>
    <source>
        <strain evidence="1">M133</strain>
    </source>
</reference>
<protein>
    <submittedName>
        <fullName evidence="1">Helix-turn-helix transcriptional regulator</fullName>
    </submittedName>
</protein>
<proteinExistence type="predicted"/>
<dbReference type="Pfam" id="PF12840">
    <property type="entry name" value="HTH_20"/>
    <property type="match status" value="1"/>
</dbReference>
<dbReference type="KEGG" id="scor:J3U87_26695"/>
<evidence type="ECO:0000313" key="1">
    <source>
        <dbReference type="EMBL" id="QTD49190.1"/>
    </source>
</evidence>
<dbReference type="EMBL" id="CP071793">
    <property type="protein sequence ID" value="QTD49190.1"/>
    <property type="molecule type" value="Genomic_DNA"/>
</dbReference>